<dbReference type="AlphaFoldDB" id="A0A9P6NKD0"/>
<dbReference type="GO" id="GO:0008270">
    <property type="term" value="F:zinc ion binding"/>
    <property type="evidence" value="ECO:0007669"/>
    <property type="project" value="UniProtKB-KW"/>
</dbReference>
<organism evidence="4 5">
    <name type="scientific">Cronartium quercuum f. sp. fusiforme G11</name>
    <dbReference type="NCBI Taxonomy" id="708437"/>
    <lineage>
        <taxon>Eukaryota</taxon>
        <taxon>Fungi</taxon>
        <taxon>Dikarya</taxon>
        <taxon>Basidiomycota</taxon>
        <taxon>Pucciniomycotina</taxon>
        <taxon>Pucciniomycetes</taxon>
        <taxon>Pucciniales</taxon>
        <taxon>Coleosporiaceae</taxon>
        <taxon>Cronartium</taxon>
    </lineage>
</organism>
<dbReference type="PROSITE" id="PS50158">
    <property type="entry name" value="ZF_CCHC"/>
    <property type="match status" value="1"/>
</dbReference>
<keyword evidence="2" id="KW-0863">Zinc-finger</keyword>
<dbReference type="GO" id="GO:0006397">
    <property type="term" value="P:mRNA processing"/>
    <property type="evidence" value="ECO:0007669"/>
    <property type="project" value="UniProtKB-KW"/>
</dbReference>
<dbReference type="OrthoDB" id="4365579at2759"/>
<dbReference type="Pfam" id="PF00098">
    <property type="entry name" value="zf-CCHC"/>
    <property type="match status" value="1"/>
</dbReference>
<protein>
    <recommendedName>
        <fullName evidence="3">CCHC-type domain-containing protein</fullName>
    </recommendedName>
</protein>
<evidence type="ECO:0000313" key="4">
    <source>
        <dbReference type="EMBL" id="KAG0148620.1"/>
    </source>
</evidence>
<reference evidence="4" key="1">
    <citation type="submission" date="2013-11" db="EMBL/GenBank/DDBJ databases">
        <title>Genome sequence of the fusiform rust pathogen reveals effectors for host alternation and coevolution with pine.</title>
        <authorList>
            <consortium name="DOE Joint Genome Institute"/>
            <person name="Smith K."/>
            <person name="Pendleton A."/>
            <person name="Kubisiak T."/>
            <person name="Anderson C."/>
            <person name="Salamov A."/>
            <person name="Aerts A."/>
            <person name="Riley R."/>
            <person name="Clum A."/>
            <person name="Lindquist E."/>
            <person name="Ence D."/>
            <person name="Campbell M."/>
            <person name="Kronenberg Z."/>
            <person name="Feau N."/>
            <person name="Dhillon B."/>
            <person name="Hamelin R."/>
            <person name="Burleigh J."/>
            <person name="Smith J."/>
            <person name="Yandell M."/>
            <person name="Nelson C."/>
            <person name="Grigoriev I."/>
            <person name="Davis J."/>
        </authorList>
    </citation>
    <scope>NUCLEOTIDE SEQUENCE</scope>
    <source>
        <strain evidence="4">G11</strain>
    </source>
</reference>
<name>A0A9P6NKD0_9BASI</name>
<keyword evidence="5" id="KW-1185">Reference proteome</keyword>
<dbReference type="Proteomes" id="UP000886653">
    <property type="component" value="Unassembled WGS sequence"/>
</dbReference>
<comment type="caution">
    <text evidence="4">The sequence shown here is derived from an EMBL/GenBank/DDBJ whole genome shotgun (WGS) entry which is preliminary data.</text>
</comment>
<dbReference type="GO" id="GO:0003676">
    <property type="term" value="F:nucleic acid binding"/>
    <property type="evidence" value="ECO:0007669"/>
    <property type="project" value="InterPro"/>
</dbReference>
<dbReference type="InterPro" id="IPR036875">
    <property type="entry name" value="Znf_CCHC_sf"/>
</dbReference>
<evidence type="ECO:0000259" key="3">
    <source>
        <dbReference type="PROSITE" id="PS50158"/>
    </source>
</evidence>
<evidence type="ECO:0000256" key="1">
    <source>
        <dbReference type="ARBA" id="ARBA00022664"/>
    </source>
</evidence>
<evidence type="ECO:0000313" key="5">
    <source>
        <dbReference type="Proteomes" id="UP000886653"/>
    </source>
</evidence>
<dbReference type="SUPFAM" id="SSF57756">
    <property type="entry name" value="Retrovirus zinc finger-like domains"/>
    <property type="match status" value="1"/>
</dbReference>
<sequence>MTQTPATLPAKPTTWATVASRNTPPTRIAERATTTLRPPPPNKVVNQFKPAQLIIYAPAGKTPFKGCSPKEVTDAVNKALTSIEANLDGASIRVRGTSVLPSGDIKLYVASRHAKAWLLHNKHLWSTLAHLELVTTQTRFPGLIHSVPTDTDPKSENFIADFTAENGIAKAEIASARWLVKPNGGAAHGSIVMNFTSKQVANLVEKGCVFIENSISHGDEYDKMPTQCFNCQELGHVAHQCRNGPVCTLCAEGHNS</sequence>
<keyword evidence="2" id="KW-0479">Metal-binding</keyword>
<dbReference type="InterPro" id="IPR001878">
    <property type="entry name" value="Znf_CCHC"/>
</dbReference>
<evidence type="ECO:0000256" key="2">
    <source>
        <dbReference type="PROSITE-ProRule" id="PRU00047"/>
    </source>
</evidence>
<proteinExistence type="predicted"/>
<keyword evidence="2" id="KW-0862">Zinc</keyword>
<dbReference type="SMART" id="SM00343">
    <property type="entry name" value="ZnF_C2HC"/>
    <property type="match status" value="1"/>
</dbReference>
<accession>A0A9P6NKD0</accession>
<feature type="domain" description="CCHC-type" evidence="3">
    <location>
        <begin position="228"/>
        <end position="243"/>
    </location>
</feature>
<dbReference type="EMBL" id="MU167235">
    <property type="protein sequence ID" value="KAG0148620.1"/>
    <property type="molecule type" value="Genomic_DNA"/>
</dbReference>
<keyword evidence="1" id="KW-0507">mRNA processing</keyword>
<gene>
    <name evidence="4" type="ORF">CROQUDRAFT_41172</name>
</gene>